<dbReference type="InterPro" id="IPR006140">
    <property type="entry name" value="D-isomer_DH_NAD-bd"/>
</dbReference>
<evidence type="ECO:0000259" key="3">
    <source>
        <dbReference type="Pfam" id="PF02826"/>
    </source>
</evidence>
<evidence type="ECO:0000256" key="2">
    <source>
        <dbReference type="ARBA" id="ARBA00023027"/>
    </source>
</evidence>
<dbReference type="GO" id="GO:0016616">
    <property type="term" value="F:oxidoreductase activity, acting on the CH-OH group of donors, NAD or NADP as acceptor"/>
    <property type="evidence" value="ECO:0007669"/>
    <property type="project" value="UniProtKB-ARBA"/>
</dbReference>
<evidence type="ECO:0000256" key="1">
    <source>
        <dbReference type="ARBA" id="ARBA00023002"/>
    </source>
</evidence>
<dbReference type="AlphaFoldDB" id="A0A919PML4"/>
<dbReference type="Proteomes" id="UP000660611">
    <property type="component" value="Unassembled WGS sequence"/>
</dbReference>
<feature type="domain" description="D-isomer specific 2-hydroxyacid dehydrogenase NAD-binding" evidence="3">
    <location>
        <begin position="117"/>
        <end position="274"/>
    </location>
</feature>
<evidence type="ECO:0000313" key="5">
    <source>
        <dbReference type="Proteomes" id="UP000660611"/>
    </source>
</evidence>
<name>A0A919PML4_9ACTN</name>
<dbReference type="SUPFAM" id="SSF51735">
    <property type="entry name" value="NAD(P)-binding Rossmann-fold domains"/>
    <property type="match status" value="1"/>
</dbReference>
<keyword evidence="1" id="KW-0560">Oxidoreductase</keyword>
<dbReference type="GO" id="GO:0051287">
    <property type="term" value="F:NAD binding"/>
    <property type="evidence" value="ECO:0007669"/>
    <property type="project" value="InterPro"/>
</dbReference>
<reference evidence="4" key="1">
    <citation type="submission" date="2021-01" db="EMBL/GenBank/DDBJ databases">
        <title>Whole genome shotgun sequence of Dactylosporangium siamense NBRC 106093.</title>
        <authorList>
            <person name="Komaki H."/>
            <person name="Tamura T."/>
        </authorList>
    </citation>
    <scope>NUCLEOTIDE SEQUENCE</scope>
    <source>
        <strain evidence="4">NBRC 106093</strain>
    </source>
</reference>
<dbReference type="Pfam" id="PF02826">
    <property type="entry name" value="2-Hacid_dh_C"/>
    <property type="match status" value="1"/>
</dbReference>
<gene>
    <name evidence="4" type="ORF">Dsi01nite_032260</name>
</gene>
<keyword evidence="2" id="KW-0520">NAD</keyword>
<keyword evidence="5" id="KW-1185">Reference proteome</keyword>
<dbReference type="PANTHER" id="PTHR43333:SF1">
    <property type="entry name" value="D-ISOMER SPECIFIC 2-HYDROXYACID DEHYDROGENASE NAD-BINDING DOMAIN-CONTAINING PROTEIN"/>
    <property type="match status" value="1"/>
</dbReference>
<accession>A0A919PML4</accession>
<dbReference type="RefSeq" id="WP_203846987.1">
    <property type="nucleotide sequence ID" value="NZ_BAAAVW010000009.1"/>
</dbReference>
<dbReference type="InterPro" id="IPR029753">
    <property type="entry name" value="D-isomer_DH_CS"/>
</dbReference>
<organism evidence="4 5">
    <name type="scientific">Dactylosporangium siamense</name>
    <dbReference type="NCBI Taxonomy" id="685454"/>
    <lineage>
        <taxon>Bacteria</taxon>
        <taxon>Bacillati</taxon>
        <taxon>Actinomycetota</taxon>
        <taxon>Actinomycetes</taxon>
        <taxon>Micromonosporales</taxon>
        <taxon>Micromonosporaceae</taxon>
        <taxon>Dactylosporangium</taxon>
    </lineage>
</organism>
<protein>
    <submittedName>
        <fullName evidence="4">Dehydrogenase</fullName>
    </submittedName>
</protein>
<dbReference type="Gene3D" id="3.40.50.720">
    <property type="entry name" value="NAD(P)-binding Rossmann-like Domain"/>
    <property type="match status" value="2"/>
</dbReference>
<dbReference type="PANTHER" id="PTHR43333">
    <property type="entry name" value="2-HACID_DH_C DOMAIN-CONTAINING PROTEIN"/>
    <property type="match status" value="1"/>
</dbReference>
<evidence type="ECO:0000313" key="4">
    <source>
        <dbReference type="EMBL" id="GIG45185.1"/>
    </source>
</evidence>
<dbReference type="InterPro" id="IPR036291">
    <property type="entry name" value="NAD(P)-bd_dom_sf"/>
</dbReference>
<comment type="caution">
    <text evidence="4">The sequence shown here is derived from an EMBL/GenBank/DDBJ whole genome shotgun (WGS) entry which is preliminary data.</text>
</comment>
<sequence length="311" mass="33042">MADGTRICVLPAAPHSAPADRDQIEDAVRAGGGTLSGVADADGMIWTDWSDPAALGATLREHPQVRWVQLVTSGVDAFGPLITDDRVWTSAKGAYAEPMAEWVLATLLAGFRGVPGYARDRRWEPQSTRSLFGARVTIVGGGGVTSALIRLLAPFGVTIDVVRRAPVNVPGVRRTVGPQLLEELAPQTDVLVLALALTPETVGLVDARLLERLPDDAWLVNVARGALVVTDDLTVALETGRLGGAVLDVTEPEPLPAGHRLWRLANCLITPHTSCPAELAAPLLLRRVRDNVARRVAGLQLDGVVDPRAGY</sequence>
<dbReference type="EMBL" id="BONQ01000050">
    <property type="protein sequence ID" value="GIG45185.1"/>
    <property type="molecule type" value="Genomic_DNA"/>
</dbReference>
<dbReference type="PROSITE" id="PS00671">
    <property type="entry name" value="D_2_HYDROXYACID_DH_3"/>
    <property type="match status" value="1"/>
</dbReference>
<proteinExistence type="predicted"/>